<dbReference type="Ensembl" id="ENSPKIT00000009307.1">
    <property type="protein sequence ID" value="ENSPKIP00000028527.1"/>
    <property type="gene ID" value="ENSPKIG00000010148.1"/>
</dbReference>
<evidence type="ECO:0000259" key="2">
    <source>
        <dbReference type="SMART" id="SM00014"/>
    </source>
</evidence>
<dbReference type="InterPro" id="IPR000326">
    <property type="entry name" value="PAP2/HPO"/>
</dbReference>
<name>A0A3B3SCQ3_9TELE</name>
<feature type="domain" description="Phosphatidic acid phosphatase type 2/haloperoxidase" evidence="2">
    <location>
        <begin position="157"/>
        <end position="271"/>
    </location>
</feature>
<dbReference type="CDD" id="cd03388">
    <property type="entry name" value="PAP2_SPPase1"/>
    <property type="match status" value="1"/>
</dbReference>
<dbReference type="STRING" id="1676925.ENSPKIP00000028527"/>
<dbReference type="GeneTree" id="ENSGT00940000159500"/>
<dbReference type="PANTHER" id="PTHR14969:SF14">
    <property type="entry name" value="SPHINGOSINE-1-PHOSPHATE PHOSPHATASE 2"/>
    <property type="match status" value="1"/>
</dbReference>
<reference evidence="3" key="2">
    <citation type="submission" date="2025-09" db="UniProtKB">
        <authorList>
            <consortium name="Ensembl"/>
        </authorList>
    </citation>
    <scope>IDENTIFICATION</scope>
</reference>
<organism evidence="3 4">
    <name type="scientific">Paramormyrops kingsleyae</name>
    <dbReference type="NCBI Taxonomy" id="1676925"/>
    <lineage>
        <taxon>Eukaryota</taxon>
        <taxon>Metazoa</taxon>
        <taxon>Chordata</taxon>
        <taxon>Craniata</taxon>
        <taxon>Vertebrata</taxon>
        <taxon>Euteleostomi</taxon>
        <taxon>Actinopterygii</taxon>
        <taxon>Neopterygii</taxon>
        <taxon>Teleostei</taxon>
        <taxon>Osteoglossocephala</taxon>
        <taxon>Osteoglossomorpha</taxon>
        <taxon>Osteoglossiformes</taxon>
        <taxon>Mormyridae</taxon>
        <taxon>Paramormyrops</taxon>
    </lineage>
</organism>
<feature type="transmembrane region" description="Helical" evidence="1">
    <location>
        <begin position="253"/>
        <end position="274"/>
    </location>
</feature>
<dbReference type="GO" id="GO:0005789">
    <property type="term" value="C:endoplasmic reticulum membrane"/>
    <property type="evidence" value="ECO:0007669"/>
    <property type="project" value="TreeGrafter"/>
</dbReference>
<keyword evidence="1" id="KW-0472">Membrane</keyword>
<evidence type="ECO:0000256" key="1">
    <source>
        <dbReference type="SAM" id="Phobius"/>
    </source>
</evidence>
<dbReference type="PANTHER" id="PTHR14969">
    <property type="entry name" value="SPHINGOSINE-1-PHOSPHATE PHOSPHOHYDROLASE"/>
    <property type="match status" value="1"/>
</dbReference>
<reference evidence="3" key="1">
    <citation type="submission" date="2025-08" db="UniProtKB">
        <authorList>
            <consortium name="Ensembl"/>
        </authorList>
    </citation>
    <scope>IDENTIFICATION</scope>
</reference>
<evidence type="ECO:0000313" key="3">
    <source>
        <dbReference type="Ensembl" id="ENSPKIP00000028527.1"/>
    </source>
</evidence>
<accession>A0A3B3SCQ3</accession>
<dbReference type="Gene3D" id="1.20.144.10">
    <property type="entry name" value="Phosphatidic acid phosphatase type 2/haloperoxidase"/>
    <property type="match status" value="1"/>
</dbReference>
<dbReference type="Pfam" id="PF01569">
    <property type="entry name" value="PAP2"/>
    <property type="match status" value="1"/>
</dbReference>
<sequence length="435" mass="48521">MRSVKCGRTPPRVRQFNTAMLKFINYLHGSELVASFQKLCGLCAVEDEDPTCQRPLVTREYPVSEPGSKDTSIRKRCENGQLNGELTKSGRHDNNSNYKYKTSEYNGVASRDPLPQYQVGSCLLHCLFLLSAELGHELFYISFLPCIHWNLDPFLCRRMVTMWAIVMYIGQVMKDKLKMPRPLSPPVVKLETRVNAEYGMPSTHAMAATSISFTFLLSASTRLQFPFGAGLLLAVTLSMLVGLSRLYTGMHSALDVICGMLISAALLMLTYPLWDAFDHLQLTSPLSPIVALVLALFLCYSYPELDHYSTTRGDTTIIVAVSAGCSMGYWVNKQLGQTYEPDGGFPLPLPALTGLALARGSARFLLGLAVLVGMRSVMKSVSLWLICSWHKVPLHDLNARREKKIEVPYKFSTYITIGLLNTILMNRLFVALNLL</sequence>
<dbReference type="SUPFAM" id="SSF48317">
    <property type="entry name" value="Acid phosphatase/Vanadium-dependent haloperoxidase"/>
    <property type="match status" value="1"/>
</dbReference>
<dbReference type="GO" id="GO:0006670">
    <property type="term" value="P:sphingosine metabolic process"/>
    <property type="evidence" value="ECO:0007669"/>
    <property type="project" value="TreeGrafter"/>
</dbReference>
<dbReference type="OrthoDB" id="301434at2759"/>
<dbReference type="InterPro" id="IPR036938">
    <property type="entry name" value="PAP2/HPO_sf"/>
</dbReference>
<keyword evidence="4" id="KW-1185">Reference proteome</keyword>
<dbReference type="SMART" id="SM00014">
    <property type="entry name" value="acidPPc"/>
    <property type="match status" value="1"/>
</dbReference>
<proteinExistence type="predicted"/>
<feature type="transmembrane region" description="Helical" evidence="1">
    <location>
        <begin position="411"/>
        <end position="432"/>
    </location>
</feature>
<keyword evidence="1" id="KW-0812">Transmembrane</keyword>
<dbReference type="AlphaFoldDB" id="A0A3B3SCQ3"/>
<feature type="transmembrane region" description="Helical" evidence="1">
    <location>
        <begin position="286"/>
        <end position="303"/>
    </location>
</feature>
<feature type="transmembrane region" description="Helical" evidence="1">
    <location>
        <begin position="223"/>
        <end position="241"/>
    </location>
</feature>
<protein>
    <submittedName>
        <fullName evidence="3">Sphingosine-1-phosphate phosphatase 2</fullName>
    </submittedName>
</protein>
<dbReference type="GO" id="GO:0042392">
    <property type="term" value="F:sphingosine-1-phosphate phosphatase activity"/>
    <property type="evidence" value="ECO:0007669"/>
    <property type="project" value="TreeGrafter"/>
</dbReference>
<keyword evidence="1" id="KW-1133">Transmembrane helix</keyword>
<dbReference type="Proteomes" id="UP000261540">
    <property type="component" value="Unplaced"/>
</dbReference>
<evidence type="ECO:0000313" key="4">
    <source>
        <dbReference type="Proteomes" id="UP000261540"/>
    </source>
</evidence>